<sequence length="257" mass="28275">MATQGTPKLPPYAYAYNDHNPLPRPQSNPSPAATGPPTTPKPPSTSNPSLLNLQYTGFTPANPQNTTDSPIDFFHPSIILDPSFHPHLLHPYPPLSPPQIHGLVINYLLSNGITTTKTLAEKPVEMEELVDTCSYIFAGKVNEQIRCDMKVLRGNDGGGLKKKKEKKKRRGVKRWFVRRREDGKGGLKGGVTVEQWIGILVNTVCEDYNRRMDNTTPTTAGEATAVAVRGTKVHMGERGVWEVVKKGVIRALGFWGG</sequence>
<gene>
    <name evidence="2" type="ORF">TWF506_002375</name>
</gene>
<feature type="region of interest" description="Disordered" evidence="1">
    <location>
        <begin position="1"/>
        <end position="70"/>
    </location>
</feature>
<keyword evidence="3" id="KW-1185">Reference proteome</keyword>
<comment type="caution">
    <text evidence="2">The sequence shown here is derived from an EMBL/GenBank/DDBJ whole genome shotgun (WGS) entry which is preliminary data.</text>
</comment>
<name>A0AAN8N519_9PEZI</name>
<dbReference type="Proteomes" id="UP001307849">
    <property type="component" value="Unassembled WGS sequence"/>
</dbReference>
<dbReference type="EMBL" id="JAVHJM010000010">
    <property type="protein sequence ID" value="KAK6504167.1"/>
    <property type="molecule type" value="Genomic_DNA"/>
</dbReference>
<accession>A0AAN8N519</accession>
<protein>
    <submittedName>
        <fullName evidence="2">Uncharacterized protein</fullName>
    </submittedName>
</protein>
<organism evidence="2 3">
    <name type="scientific">Arthrobotrys conoides</name>
    <dbReference type="NCBI Taxonomy" id="74498"/>
    <lineage>
        <taxon>Eukaryota</taxon>
        <taxon>Fungi</taxon>
        <taxon>Dikarya</taxon>
        <taxon>Ascomycota</taxon>
        <taxon>Pezizomycotina</taxon>
        <taxon>Orbiliomycetes</taxon>
        <taxon>Orbiliales</taxon>
        <taxon>Orbiliaceae</taxon>
        <taxon>Arthrobotrys</taxon>
    </lineage>
</organism>
<evidence type="ECO:0000256" key="1">
    <source>
        <dbReference type="SAM" id="MobiDB-lite"/>
    </source>
</evidence>
<evidence type="ECO:0000313" key="3">
    <source>
        <dbReference type="Proteomes" id="UP001307849"/>
    </source>
</evidence>
<evidence type="ECO:0000313" key="2">
    <source>
        <dbReference type="EMBL" id="KAK6504167.1"/>
    </source>
</evidence>
<feature type="compositionally biased region" description="Polar residues" evidence="1">
    <location>
        <begin position="50"/>
        <end position="69"/>
    </location>
</feature>
<dbReference type="AlphaFoldDB" id="A0AAN8N519"/>
<proteinExistence type="predicted"/>
<reference evidence="2 3" key="1">
    <citation type="submission" date="2019-10" db="EMBL/GenBank/DDBJ databases">
        <authorList>
            <person name="Palmer J.M."/>
        </authorList>
    </citation>
    <scope>NUCLEOTIDE SEQUENCE [LARGE SCALE GENOMIC DNA]</scope>
    <source>
        <strain evidence="2 3">TWF506</strain>
    </source>
</reference>